<evidence type="ECO:0000259" key="3">
    <source>
        <dbReference type="Pfam" id="PF02481"/>
    </source>
</evidence>
<organism evidence="4 5">
    <name type="scientific">Gordonia mangrovi</name>
    <dbReference type="NCBI Taxonomy" id="2665643"/>
    <lineage>
        <taxon>Bacteria</taxon>
        <taxon>Bacillati</taxon>
        <taxon>Actinomycetota</taxon>
        <taxon>Actinomycetes</taxon>
        <taxon>Mycobacteriales</taxon>
        <taxon>Gordoniaceae</taxon>
        <taxon>Gordonia</taxon>
    </lineage>
</organism>
<accession>A0A6L7GW81</accession>
<dbReference type="PANTHER" id="PTHR43022:SF1">
    <property type="entry name" value="PROTEIN SMF"/>
    <property type="match status" value="1"/>
</dbReference>
<dbReference type="GO" id="GO:0009294">
    <property type="term" value="P:DNA-mediated transformation"/>
    <property type="evidence" value="ECO:0007669"/>
    <property type="project" value="InterPro"/>
</dbReference>
<proteinExistence type="inferred from homology"/>
<dbReference type="Gene3D" id="3.40.50.450">
    <property type="match status" value="1"/>
</dbReference>
<comment type="similarity">
    <text evidence="1">Belongs to the DprA/Smf family.</text>
</comment>
<dbReference type="Pfam" id="PF02481">
    <property type="entry name" value="DNA_processg_A"/>
    <property type="match status" value="1"/>
</dbReference>
<dbReference type="EMBL" id="WMBR01000011">
    <property type="protein sequence ID" value="MXP24334.1"/>
    <property type="molecule type" value="Genomic_DNA"/>
</dbReference>
<feature type="coiled-coil region" evidence="2">
    <location>
        <begin position="30"/>
        <end position="57"/>
    </location>
</feature>
<evidence type="ECO:0000256" key="2">
    <source>
        <dbReference type="SAM" id="Coils"/>
    </source>
</evidence>
<gene>
    <name evidence="4" type="ORF">GIY30_23720</name>
</gene>
<name>A0A6L7GW81_9ACTN</name>
<dbReference type="RefSeq" id="WP_160904535.1">
    <property type="nucleotide sequence ID" value="NZ_CP102850.1"/>
</dbReference>
<dbReference type="InterPro" id="IPR003488">
    <property type="entry name" value="DprA"/>
</dbReference>
<evidence type="ECO:0000313" key="5">
    <source>
        <dbReference type="Proteomes" id="UP000475545"/>
    </source>
</evidence>
<feature type="domain" description="Smf/DprA SLOG" evidence="3">
    <location>
        <begin position="62"/>
        <end position="263"/>
    </location>
</feature>
<dbReference type="InterPro" id="IPR057666">
    <property type="entry name" value="DrpA_SLOG"/>
</dbReference>
<comment type="caution">
    <text evidence="4">The sequence shown here is derived from an EMBL/GenBank/DDBJ whole genome shotgun (WGS) entry which is preliminary data.</text>
</comment>
<protein>
    <recommendedName>
        <fullName evidence="3">Smf/DprA SLOG domain-containing protein</fullName>
    </recommendedName>
</protein>
<sequence>MSDSSQLFRVLAAFHLFRTPARVTKALLNREVLEDAIEKHLSEMSRVEDHAARLSSEDIGVLAVGDPAFPNMLAVRGRPIVPVLFYKGNPKLVTQDCVAVSGSRDVSDRGASAAARAGKVIAAADLCLVAGNARGVDTVSASSALANRGRTIFVLPEGISRSHPRDALHDLLTEGNHLVVSQFPPNQGWAAHSAMARNRVICGLSRSVLVVEARESGGSLAAGREAQKLSRRLLTLTYGDNTPPGNQLLIDEGATPVDSPDALRTLLTDVSEGPEQGTLL</sequence>
<dbReference type="PANTHER" id="PTHR43022">
    <property type="entry name" value="PROTEIN SMF"/>
    <property type="match status" value="1"/>
</dbReference>
<evidence type="ECO:0000313" key="4">
    <source>
        <dbReference type="EMBL" id="MXP24334.1"/>
    </source>
</evidence>
<dbReference type="AlphaFoldDB" id="A0A6L7GW81"/>
<dbReference type="SUPFAM" id="SSF102405">
    <property type="entry name" value="MCP/YpsA-like"/>
    <property type="match status" value="1"/>
</dbReference>
<keyword evidence="5" id="KW-1185">Reference proteome</keyword>
<dbReference type="Proteomes" id="UP000475545">
    <property type="component" value="Unassembled WGS sequence"/>
</dbReference>
<keyword evidence="2" id="KW-0175">Coiled coil</keyword>
<reference evidence="4 5" key="1">
    <citation type="submission" date="2019-11" db="EMBL/GenBank/DDBJ databases">
        <title>Gordonia sp. nov., a novel actinobacterium isolated from mangrove soil in Hainan.</title>
        <authorList>
            <person name="Huang X."/>
            <person name="Xie Y."/>
            <person name="Chu X."/>
            <person name="Xiao K."/>
        </authorList>
    </citation>
    <scope>NUCLEOTIDE SEQUENCE [LARGE SCALE GENOMIC DNA]</scope>
    <source>
        <strain evidence="4 5">HNM0687</strain>
    </source>
</reference>
<evidence type="ECO:0000256" key="1">
    <source>
        <dbReference type="ARBA" id="ARBA00006525"/>
    </source>
</evidence>